<evidence type="ECO:0000256" key="1">
    <source>
        <dbReference type="SAM" id="Phobius"/>
    </source>
</evidence>
<sequence>MRSDTLKSGWIITGPKVEKFEREFARYINARYTVALSSCTAGLFLSLLVSS</sequence>
<accession>A0A235C0M5</accession>
<dbReference type="InterPro" id="IPR015421">
    <property type="entry name" value="PyrdxlP-dep_Trfase_major"/>
</dbReference>
<dbReference type="SUPFAM" id="SSF53383">
    <property type="entry name" value="PLP-dependent transferases"/>
    <property type="match status" value="1"/>
</dbReference>
<evidence type="ECO:0000313" key="3">
    <source>
        <dbReference type="Proteomes" id="UP000215215"/>
    </source>
</evidence>
<comment type="caution">
    <text evidence="2">The sequence shown here is derived from an EMBL/GenBank/DDBJ whole genome shotgun (WGS) entry which is preliminary data.</text>
</comment>
<dbReference type="AlphaFoldDB" id="A0A235C0M5"/>
<gene>
    <name evidence="2" type="ORF">CH333_00270</name>
</gene>
<dbReference type="Pfam" id="PF01041">
    <property type="entry name" value="DegT_DnrJ_EryC1"/>
    <property type="match status" value="1"/>
</dbReference>
<dbReference type="Gene3D" id="3.40.640.10">
    <property type="entry name" value="Type I PLP-dependent aspartate aminotransferase-like (Major domain)"/>
    <property type="match status" value="1"/>
</dbReference>
<dbReference type="EMBL" id="NOZQ01000003">
    <property type="protein sequence ID" value="OYD17597.1"/>
    <property type="molecule type" value="Genomic_DNA"/>
</dbReference>
<organism evidence="2 3">
    <name type="scientific">candidate division WOR-3 bacterium JGI_Cruoil_03_44_89</name>
    <dbReference type="NCBI Taxonomy" id="1973748"/>
    <lineage>
        <taxon>Bacteria</taxon>
        <taxon>Bacteria division WOR-3</taxon>
    </lineage>
</organism>
<name>A0A235C0M5_UNCW3</name>
<reference evidence="2 3" key="1">
    <citation type="submission" date="2017-07" db="EMBL/GenBank/DDBJ databases">
        <title>Recovery of genomes from metagenomes via a dereplication, aggregation, and scoring strategy.</title>
        <authorList>
            <person name="Sieber C.M."/>
            <person name="Probst A.J."/>
            <person name="Sharrar A."/>
            <person name="Thomas B.C."/>
            <person name="Hess M."/>
            <person name="Tringe S.G."/>
            <person name="Banfield J.F."/>
        </authorList>
    </citation>
    <scope>NUCLEOTIDE SEQUENCE [LARGE SCALE GENOMIC DNA]</scope>
    <source>
        <strain evidence="2">JGI_Cruoil_03_44_89</strain>
    </source>
</reference>
<protein>
    <submittedName>
        <fullName evidence="2">Uncharacterized protein</fullName>
    </submittedName>
</protein>
<keyword evidence="1" id="KW-0472">Membrane</keyword>
<evidence type="ECO:0000313" key="2">
    <source>
        <dbReference type="EMBL" id="OYD17597.1"/>
    </source>
</evidence>
<feature type="transmembrane region" description="Helical" evidence="1">
    <location>
        <begin position="32"/>
        <end position="49"/>
    </location>
</feature>
<keyword evidence="1" id="KW-0812">Transmembrane</keyword>
<dbReference type="InterPro" id="IPR000653">
    <property type="entry name" value="DegT/StrS_aminotransferase"/>
</dbReference>
<dbReference type="InterPro" id="IPR015424">
    <property type="entry name" value="PyrdxlP-dep_Trfase"/>
</dbReference>
<proteinExistence type="predicted"/>
<keyword evidence="1" id="KW-1133">Transmembrane helix</keyword>
<dbReference type="Proteomes" id="UP000215215">
    <property type="component" value="Unassembled WGS sequence"/>
</dbReference>